<name>A0A6J4QZD5_9ACTN</name>
<accession>A0A6J4QZD5</accession>
<dbReference type="AlphaFoldDB" id="A0A6J4QZD5"/>
<keyword evidence="1" id="KW-0378">Hydrolase</keyword>
<feature type="active site" description="Acyl-thioester intermediate" evidence="2">
    <location>
        <position position="154"/>
    </location>
</feature>
<evidence type="ECO:0000256" key="1">
    <source>
        <dbReference type="ARBA" id="ARBA00022801"/>
    </source>
</evidence>
<evidence type="ECO:0000256" key="2">
    <source>
        <dbReference type="PIRSR" id="PIRSR605754-1"/>
    </source>
</evidence>
<dbReference type="SUPFAM" id="SSF63817">
    <property type="entry name" value="Sortase"/>
    <property type="match status" value="1"/>
</dbReference>
<organism evidence="3">
    <name type="scientific">uncultured Rubrobacteraceae bacterium</name>
    <dbReference type="NCBI Taxonomy" id="349277"/>
    <lineage>
        <taxon>Bacteria</taxon>
        <taxon>Bacillati</taxon>
        <taxon>Actinomycetota</taxon>
        <taxon>Rubrobacteria</taxon>
        <taxon>Rubrobacterales</taxon>
        <taxon>Rubrobacteraceae</taxon>
        <taxon>environmental samples</taxon>
    </lineage>
</organism>
<dbReference type="EMBL" id="CADCVF010000046">
    <property type="protein sequence ID" value="CAA9459606.1"/>
    <property type="molecule type" value="Genomic_DNA"/>
</dbReference>
<dbReference type="NCBIfam" id="TIGR01076">
    <property type="entry name" value="sortase_fam"/>
    <property type="match status" value="1"/>
</dbReference>
<dbReference type="Gene3D" id="2.40.260.10">
    <property type="entry name" value="Sortase"/>
    <property type="match status" value="1"/>
</dbReference>
<dbReference type="Pfam" id="PF04203">
    <property type="entry name" value="Sortase"/>
    <property type="match status" value="1"/>
</dbReference>
<feature type="active site" description="Proton donor/acceptor" evidence="2">
    <location>
        <position position="87"/>
    </location>
</feature>
<evidence type="ECO:0000313" key="3">
    <source>
        <dbReference type="EMBL" id="CAA9459606.1"/>
    </source>
</evidence>
<dbReference type="GO" id="GO:0016787">
    <property type="term" value="F:hydrolase activity"/>
    <property type="evidence" value="ECO:0007669"/>
    <property type="project" value="UniProtKB-KW"/>
</dbReference>
<gene>
    <name evidence="3" type="ORF">AVDCRST_MAG58-2313</name>
</gene>
<sequence>MLAGLVLILFAAGLVFLDIREAGEVAGAPPVKDTTMELTIPSMQRVRGVPVYTGAADNKSALHDGTLHLEGTGFPWQRDANVYIAGHRLGYPRTKSWLVFYDLNELRRGRRVVLTDSTGKKYIYRVYDRFILGPNDTSATKPVRGMNVISLQTCTLPNYTDRLVVRAELIETAQGQPPRVTSNNPS</sequence>
<dbReference type="CDD" id="cd05830">
    <property type="entry name" value="Sortase_E"/>
    <property type="match status" value="1"/>
</dbReference>
<reference evidence="3" key="1">
    <citation type="submission" date="2020-02" db="EMBL/GenBank/DDBJ databases">
        <authorList>
            <person name="Meier V. D."/>
        </authorList>
    </citation>
    <scope>NUCLEOTIDE SEQUENCE</scope>
    <source>
        <strain evidence="3">AVDCRST_MAG58</strain>
    </source>
</reference>
<evidence type="ECO:0008006" key="4">
    <source>
        <dbReference type="Google" id="ProtNLM"/>
    </source>
</evidence>
<dbReference type="InterPro" id="IPR042003">
    <property type="entry name" value="Sortase_E"/>
</dbReference>
<dbReference type="InterPro" id="IPR023365">
    <property type="entry name" value="Sortase_dom-sf"/>
</dbReference>
<proteinExistence type="predicted"/>
<dbReference type="InterPro" id="IPR005754">
    <property type="entry name" value="Sortase"/>
</dbReference>
<protein>
    <recommendedName>
        <fullName evidence="4">Sortase</fullName>
    </recommendedName>
</protein>